<organism evidence="1">
    <name type="scientific">plant metagenome</name>
    <dbReference type="NCBI Taxonomy" id="1297885"/>
    <lineage>
        <taxon>unclassified sequences</taxon>
        <taxon>metagenomes</taxon>
        <taxon>organismal metagenomes</taxon>
    </lineage>
</organism>
<protein>
    <recommendedName>
        <fullName evidence="2">Tail assembly chaperone</fullName>
    </recommendedName>
</protein>
<dbReference type="Pfam" id="PF21822">
    <property type="entry name" value="Phage_TAC_15"/>
    <property type="match status" value="1"/>
</dbReference>
<sequence length="162" mass="18147">MARIKEVRIGETTFRIHRFDPWEALRILGDLQRDLLPSLGPIIAVVFKEGKEGEPGDAADETAMIAAFRELAQKLDGKSLQGWADKLLDPDIVSFELPDRAPEKLEPRHRNLAFGDFTEVLEVMFHVLQWNFAGPLARWADHFGPALGNLKGKLSADSEKTS</sequence>
<accession>A0A484U4H4</accession>
<reference evidence="1" key="1">
    <citation type="submission" date="2019-03" db="EMBL/GenBank/DDBJ databases">
        <authorList>
            <person name="Danneels B."/>
        </authorList>
    </citation>
    <scope>NUCLEOTIDE SEQUENCE</scope>
</reference>
<dbReference type="InterPro" id="IPR049156">
    <property type="entry name" value="Phage_chap_TAC_15-like"/>
</dbReference>
<proteinExistence type="predicted"/>
<evidence type="ECO:0008006" key="2">
    <source>
        <dbReference type="Google" id="ProtNLM"/>
    </source>
</evidence>
<dbReference type="AlphaFoldDB" id="A0A484U4H4"/>
<evidence type="ECO:0000313" key="1">
    <source>
        <dbReference type="EMBL" id="VFR81240.1"/>
    </source>
</evidence>
<dbReference type="EMBL" id="CAADIO010000004">
    <property type="protein sequence ID" value="VFR81240.1"/>
    <property type="molecule type" value="Genomic_DNA"/>
</dbReference>
<gene>
    <name evidence="1" type="ORF">RAN3_2544</name>
</gene>
<name>A0A484U4H4_9ZZZZ</name>